<evidence type="ECO:0000313" key="1">
    <source>
        <dbReference type="EMBL" id="OQD56848.1"/>
    </source>
</evidence>
<evidence type="ECO:0000313" key="2">
    <source>
        <dbReference type="Proteomes" id="UP000184286"/>
    </source>
</evidence>
<reference evidence="1 2" key="2">
    <citation type="submission" date="2017-02" db="EMBL/GenBank/DDBJ databases">
        <title>Draft genome sequence of Streptomyces phaeoluteigriseus type strain DSM41896.</title>
        <authorList>
            <person name="Salih T.S."/>
            <person name="Algora Gallardo L."/>
            <person name="Melo Santos T."/>
            <person name="Filgueira Martinez S."/>
            <person name="Herron P.R."/>
        </authorList>
    </citation>
    <scope>NUCLEOTIDE SEQUENCE [LARGE SCALE GENOMIC DNA]</scope>
    <source>
        <strain evidence="1 2">DSM 41896</strain>
    </source>
</reference>
<name>A0A1V6MWK5_9ACTN</name>
<organism evidence="1 2">
    <name type="scientific">Streptomyces phaeoluteigriseus</name>
    <dbReference type="NCBI Taxonomy" id="114686"/>
    <lineage>
        <taxon>Bacteria</taxon>
        <taxon>Bacillati</taxon>
        <taxon>Actinomycetota</taxon>
        <taxon>Actinomycetes</taxon>
        <taxon>Kitasatosporales</taxon>
        <taxon>Streptomycetaceae</taxon>
        <taxon>Streptomyces</taxon>
        <taxon>Streptomyces aurantiacus group</taxon>
    </lineage>
</organism>
<dbReference type="Proteomes" id="UP000184286">
    <property type="component" value="Unassembled WGS sequence"/>
</dbReference>
<dbReference type="EMBL" id="MPOH02000007">
    <property type="protein sequence ID" value="OQD56848.1"/>
    <property type="molecule type" value="Genomic_DNA"/>
</dbReference>
<accession>A0A1V6MWK5</accession>
<gene>
    <name evidence="1" type="ORF">BM536_006945</name>
</gene>
<reference evidence="2" key="1">
    <citation type="submission" date="2016-11" db="EMBL/GenBank/DDBJ databases">
        <authorList>
            <person name="Schniete J.K."/>
            <person name="Salih T."/>
            <person name="Algora Gallardo L."/>
            <person name="Martinez Fernandez S."/>
            <person name="Herron P.R."/>
        </authorList>
    </citation>
    <scope>NUCLEOTIDE SEQUENCE [LARGE SCALE GENOMIC DNA]</scope>
    <source>
        <strain evidence="2">DSM 41896</strain>
    </source>
</reference>
<comment type="caution">
    <text evidence="1">The sequence shown here is derived from an EMBL/GenBank/DDBJ whole genome shotgun (WGS) entry which is preliminary data.</text>
</comment>
<protein>
    <submittedName>
        <fullName evidence="1">Uncharacterized protein</fullName>
    </submittedName>
</protein>
<proteinExistence type="predicted"/>
<dbReference type="AlphaFoldDB" id="A0A1V6MWK5"/>
<sequence length="66" mass="6880">MAARLTPARARRGTPCLCSRPQLTSPGFDAATLYAYTLLQESVAAHARDAFPVLDSPAGHHAAACG</sequence>